<dbReference type="Pfam" id="PF00069">
    <property type="entry name" value="Pkinase"/>
    <property type="match status" value="1"/>
</dbReference>
<evidence type="ECO:0000256" key="6">
    <source>
        <dbReference type="SAM" id="MobiDB-lite"/>
    </source>
</evidence>
<name>K0EUD7_NOCB7</name>
<evidence type="ECO:0000313" key="9">
    <source>
        <dbReference type="EMBL" id="AFU00500.1"/>
    </source>
</evidence>
<reference evidence="9 10" key="1">
    <citation type="journal article" date="2012" name="J. Bacteriol.">
        <title>Complete genome sequence of Nocardia brasiliensis HUJEG-1.</title>
        <authorList>
            <person name="Vera-Cabrera L."/>
            <person name="Ortiz-Lopez R."/>
            <person name="Elizondo-Gonzalez R."/>
            <person name="Perez-Maya A.A."/>
            <person name="Ocampo-Candiani J."/>
        </authorList>
    </citation>
    <scope>NUCLEOTIDE SEQUENCE [LARGE SCALE GENOMIC DNA]</scope>
    <source>
        <strain evidence="10">ATCC 700358</strain>
    </source>
</reference>
<proteinExistence type="predicted"/>
<evidence type="ECO:0000256" key="3">
    <source>
        <dbReference type="ARBA" id="ARBA00022741"/>
    </source>
</evidence>
<dbReference type="AlphaFoldDB" id="K0EUD7"/>
<dbReference type="InterPro" id="IPR050660">
    <property type="entry name" value="NEK_Ser/Thr_kinase"/>
</dbReference>
<dbReference type="InterPro" id="IPR025565">
    <property type="entry name" value="DUF4328"/>
</dbReference>
<feature type="region of interest" description="Disordered" evidence="6">
    <location>
        <begin position="584"/>
        <end position="603"/>
    </location>
</feature>
<feature type="transmembrane region" description="Helical" evidence="7">
    <location>
        <begin position="550"/>
        <end position="574"/>
    </location>
</feature>
<dbReference type="PANTHER" id="PTHR43671">
    <property type="entry name" value="SERINE/THREONINE-PROTEIN KINASE NEK"/>
    <property type="match status" value="1"/>
</dbReference>
<dbReference type="Pfam" id="PF14219">
    <property type="entry name" value="DUF4328"/>
    <property type="match status" value="1"/>
</dbReference>
<keyword evidence="7" id="KW-1133">Transmembrane helix</keyword>
<dbReference type="GO" id="GO:0004674">
    <property type="term" value="F:protein serine/threonine kinase activity"/>
    <property type="evidence" value="ECO:0007669"/>
    <property type="project" value="UniProtKB-KW"/>
</dbReference>
<dbReference type="PANTHER" id="PTHR43671:SF13">
    <property type="entry name" value="SERINE_THREONINE-PROTEIN KINASE NEK2"/>
    <property type="match status" value="1"/>
</dbReference>
<keyword evidence="3" id="KW-0547">Nucleotide-binding</keyword>
<gene>
    <name evidence="9" type="ORF">O3I_012695</name>
</gene>
<keyword evidence="4 9" id="KW-0418">Kinase</keyword>
<dbReference type="EC" id="2.7.11.1" evidence="1"/>
<dbReference type="PROSITE" id="PS50011">
    <property type="entry name" value="PROTEIN_KINASE_DOM"/>
    <property type="match status" value="1"/>
</dbReference>
<dbReference type="Gene3D" id="1.10.510.10">
    <property type="entry name" value="Transferase(Phosphotransferase) domain 1"/>
    <property type="match status" value="1"/>
</dbReference>
<dbReference type="CDD" id="cd14014">
    <property type="entry name" value="STKc_PknB_like"/>
    <property type="match status" value="1"/>
</dbReference>
<evidence type="ECO:0000313" key="10">
    <source>
        <dbReference type="Proteomes" id="UP000006304"/>
    </source>
</evidence>
<dbReference type="eggNOG" id="COG0515">
    <property type="taxonomic scope" value="Bacteria"/>
</dbReference>
<dbReference type="SUPFAM" id="SSF56112">
    <property type="entry name" value="Protein kinase-like (PK-like)"/>
    <property type="match status" value="1"/>
</dbReference>
<feature type="compositionally biased region" description="Low complexity" evidence="6">
    <location>
        <begin position="257"/>
        <end position="266"/>
    </location>
</feature>
<evidence type="ECO:0000256" key="2">
    <source>
        <dbReference type="ARBA" id="ARBA00022679"/>
    </source>
</evidence>
<evidence type="ECO:0000256" key="5">
    <source>
        <dbReference type="ARBA" id="ARBA00022840"/>
    </source>
</evidence>
<organism evidence="9 10">
    <name type="scientific">Nocardia brasiliensis (strain ATCC 700358 / HUJEG-1)</name>
    <dbReference type="NCBI Taxonomy" id="1133849"/>
    <lineage>
        <taxon>Bacteria</taxon>
        <taxon>Bacillati</taxon>
        <taxon>Actinomycetota</taxon>
        <taxon>Actinomycetes</taxon>
        <taxon>Mycobacteriales</taxon>
        <taxon>Nocardiaceae</taxon>
        <taxon>Nocardia</taxon>
    </lineage>
</organism>
<keyword evidence="10" id="KW-1185">Reference proteome</keyword>
<keyword evidence="2" id="KW-0808">Transferase</keyword>
<feature type="transmembrane region" description="Helical" evidence="7">
    <location>
        <begin position="197"/>
        <end position="224"/>
    </location>
</feature>
<dbReference type="InterPro" id="IPR000719">
    <property type="entry name" value="Prot_kinase_dom"/>
</dbReference>
<dbReference type="InterPro" id="IPR011009">
    <property type="entry name" value="Kinase-like_dom_sf"/>
</dbReference>
<dbReference type="GO" id="GO:0005524">
    <property type="term" value="F:ATP binding"/>
    <property type="evidence" value="ECO:0007669"/>
    <property type="project" value="UniProtKB-KW"/>
</dbReference>
<feature type="transmembrane region" description="Helical" evidence="7">
    <location>
        <begin position="157"/>
        <end position="177"/>
    </location>
</feature>
<dbReference type="HOGENOM" id="CLU_378050_0_0_11"/>
<evidence type="ECO:0000256" key="7">
    <source>
        <dbReference type="SAM" id="Phobius"/>
    </source>
</evidence>
<feature type="transmembrane region" description="Helical" evidence="7">
    <location>
        <begin position="66"/>
        <end position="89"/>
    </location>
</feature>
<feature type="region of interest" description="Disordered" evidence="6">
    <location>
        <begin position="243"/>
        <end position="284"/>
    </location>
</feature>
<feature type="transmembrane region" description="Helical" evidence="7">
    <location>
        <begin position="20"/>
        <end position="46"/>
    </location>
</feature>
<sequence>MGWDAALARGGRNVRPIGALGGWAIGLVAGAVVMMFVSAVADWRLLADFEESWGQRGGTRTEWESYTWPGILAQLLQLGAGILVISWLWRARRNAETLCTARHRLANGWVIGGWFCPVVNLWFPHTIMSDVWRASDPRTPSEAPDLRGRPGSALVTAWWLFLLLGWVLGFVALVLGIPSSRVERTGGYVIYGSAPVGGFGLIAVEFIRAGVLAVSALCLGAVIIQVQRRQQVSRAAHPGTGWAPAIVQPRTSPPSAAPQSASGAVPVGESAPRTLPLRDNDPSSLGPYTLVGRLGADSRGDVFLGRAGDSTNVLIRTVHLDRGVGSNDRAEVARVFAAARTVHSDFTPAVLDADAEAPNPWIATEYLTGPSLHDLVTGRGPLRSAEVHTVAVGIAHALSAIHSAGLIHGAVTPNSVIITETGPRLIDFGLPTSHPESSAFTAPEQLIGEPAVPPSDVFSLGGVLVYALTGRPPFGDTDAATLLHRMTTQPPDLTGIPETGLRFLLTGCLTTQPDARLTAAQLHGQLGTTTSLPTSADWTTRADPGIGDRILTIAIVAIAVILVVIAVVVAVVAITSPEETVRSADTVTRTPTTFTPVGPPRPWGEMQPAADLFPKLIPTTPTAIDGYRGITCTIDKRNYATIRCLNSSTFAPTFDLYCFPHGRDMSQYGGDTLIEQFQRPSGTVTLRRQEYGFQDPKIVVSFENPPRNSCHIYSEAPPDRENEHVEWWRSAPL</sequence>
<evidence type="ECO:0000259" key="8">
    <source>
        <dbReference type="PROSITE" id="PS50011"/>
    </source>
</evidence>
<keyword evidence="9" id="KW-0723">Serine/threonine-protein kinase</keyword>
<feature type="compositionally biased region" description="Low complexity" evidence="6">
    <location>
        <begin position="586"/>
        <end position="596"/>
    </location>
</feature>
<keyword evidence="7" id="KW-0812">Transmembrane</keyword>
<dbReference type="EMBL" id="CP003876">
    <property type="protein sequence ID" value="AFU00500.1"/>
    <property type="molecule type" value="Genomic_DNA"/>
</dbReference>
<keyword evidence="7" id="KW-0472">Membrane</keyword>
<protein>
    <recommendedName>
        <fullName evidence="1">non-specific serine/threonine protein kinase</fullName>
        <ecNumber evidence="1">2.7.11.1</ecNumber>
    </recommendedName>
</protein>
<evidence type="ECO:0000256" key="1">
    <source>
        <dbReference type="ARBA" id="ARBA00012513"/>
    </source>
</evidence>
<feature type="domain" description="Protein kinase" evidence="8">
    <location>
        <begin position="288"/>
        <end position="526"/>
    </location>
</feature>
<dbReference type="STRING" id="1133849.O3I_012695"/>
<dbReference type="Proteomes" id="UP000006304">
    <property type="component" value="Chromosome"/>
</dbReference>
<keyword evidence="5" id="KW-0067">ATP-binding</keyword>
<dbReference type="KEGG" id="nbr:O3I_012695"/>
<evidence type="ECO:0000256" key="4">
    <source>
        <dbReference type="ARBA" id="ARBA00022777"/>
    </source>
</evidence>
<accession>K0EUD7</accession>